<dbReference type="PANTHER" id="PTHR28280">
    <property type="entry name" value="SHUTTLING PRE-60S FACTOR ECM1"/>
    <property type="match status" value="1"/>
</dbReference>
<protein>
    <recommendedName>
        <fullName evidence="10">Alb1-domain-containing protein</fullName>
    </recommendedName>
</protein>
<dbReference type="GO" id="GO:0005737">
    <property type="term" value="C:cytoplasm"/>
    <property type="evidence" value="ECO:0007669"/>
    <property type="project" value="UniProtKB-SubCell"/>
</dbReference>
<dbReference type="Proteomes" id="UP000193240">
    <property type="component" value="Unassembled WGS sequence"/>
</dbReference>
<evidence type="ECO:0000313" key="9">
    <source>
        <dbReference type="Proteomes" id="UP000193240"/>
    </source>
</evidence>
<evidence type="ECO:0000256" key="1">
    <source>
        <dbReference type="ARBA" id="ARBA00004123"/>
    </source>
</evidence>
<dbReference type="OMA" id="DWEDTNR"/>
<keyword evidence="5" id="KW-0690">Ribosome biogenesis</keyword>
<feature type="compositionally biased region" description="Low complexity" evidence="7">
    <location>
        <begin position="21"/>
        <end position="30"/>
    </location>
</feature>
<dbReference type="InterPro" id="IPR022784">
    <property type="entry name" value="Ribosome_bgen_Alb1"/>
</dbReference>
<sequence length="188" mass="20762">MAKTAKLKKKQAAPHSRAARRAASPSIPISKDPKPVTRDSHSPSRPSEVKHHVLSAEKGGGIRKSKNTKMTRSQRVRAEKAMERAADDMDKWELKKAKSLEKAASIKERAKLWEDVNEESEKMLKKKSAFAVLAEEAEEKKKKKKSVWDGDKAVGDVVMDVEEVPGKVDETPAEATSVAAPVVEDELL</sequence>
<dbReference type="PANTHER" id="PTHR28280:SF1">
    <property type="entry name" value="SHUTTLING PRE-60S FACTOR ECM1"/>
    <property type="match status" value="1"/>
</dbReference>
<evidence type="ECO:0000256" key="5">
    <source>
        <dbReference type="ARBA" id="ARBA00022517"/>
    </source>
</evidence>
<dbReference type="EMBL" id="KZ107856">
    <property type="protein sequence ID" value="OSS44865.1"/>
    <property type="molecule type" value="Genomic_DNA"/>
</dbReference>
<feature type="region of interest" description="Disordered" evidence="7">
    <location>
        <begin position="166"/>
        <end position="188"/>
    </location>
</feature>
<evidence type="ECO:0000313" key="8">
    <source>
        <dbReference type="EMBL" id="OSS44865.1"/>
    </source>
</evidence>
<reference evidence="8 9" key="1">
    <citation type="journal article" date="2017" name="Genome Announc.">
        <title>Genome sequence of the saprophytic ascomycete Epicoccum nigrum ICMP 19927 strain isolated from New Zealand.</title>
        <authorList>
            <person name="Fokin M."/>
            <person name="Fleetwood D."/>
            <person name="Weir B.S."/>
            <person name="Villas-Boas S.G."/>
        </authorList>
    </citation>
    <scope>NUCLEOTIDE SEQUENCE [LARGE SCALE GENOMIC DNA]</scope>
    <source>
        <strain evidence="8 9">ICMP 19927</strain>
    </source>
</reference>
<comment type="subcellular location">
    <subcellularLocation>
        <location evidence="2">Cytoplasm</location>
    </subcellularLocation>
    <subcellularLocation>
        <location evidence="1">Nucleus</location>
    </subcellularLocation>
</comment>
<gene>
    <name evidence="8" type="ORF">B5807_10623</name>
</gene>
<evidence type="ECO:0008006" key="10">
    <source>
        <dbReference type="Google" id="ProtNLM"/>
    </source>
</evidence>
<dbReference type="AlphaFoldDB" id="A0A1Y2LM34"/>
<dbReference type="InParanoid" id="A0A1Y2LM34"/>
<dbReference type="Pfam" id="PF09135">
    <property type="entry name" value="Alb1"/>
    <property type="match status" value="1"/>
</dbReference>
<dbReference type="GO" id="GO:0030687">
    <property type="term" value="C:preribosome, large subunit precursor"/>
    <property type="evidence" value="ECO:0007669"/>
    <property type="project" value="TreeGrafter"/>
</dbReference>
<evidence type="ECO:0000256" key="4">
    <source>
        <dbReference type="ARBA" id="ARBA00022490"/>
    </source>
</evidence>
<evidence type="ECO:0000256" key="3">
    <source>
        <dbReference type="ARBA" id="ARBA00022448"/>
    </source>
</evidence>
<keyword evidence="9" id="KW-1185">Reference proteome</keyword>
<feature type="compositionally biased region" description="Basic residues" evidence="7">
    <location>
        <begin position="1"/>
        <end position="20"/>
    </location>
</feature>
<dbReference type="GO" id="GO:0005730">
    <property type="term" value="C:nucleolus"/>
    <property type="evidence" value="ECO:0007669"/>
    <property type="project" value="TreeGrafter"/>
</dbReference>
<feature type="compositionally biased region" description="Basic residues" evidence="7">
    <location>
        <begin position="61"/>
        <end position="75"/>
    </location>
</feature>
<evidence type="ECO:0000256" key="6">
    <source>
        <dbReference type="ARBA" id="ARBA00023242"/>
    </source>
</evidence>
<feature type="compositionally biased region" description="Basic and acidic residues" evidence="7">
    <location>
        <begin position="31"/>
        <end position="55"/>
    </location>
</feature>
<evidence type="ECO:0000256" key="7">
    <source>
        <dbReference type="SAM" id="MobiDB-lite"/>
    </source>
</evidence>
<keyword evidence="4" id="KW-0963">Cytoplasm</keyword>
<name>A0A1Y2LM34_EPING</name>
<feature type="region of interest" description="Disordered" evidence="7">
    <location>
        <begin position="1"/>
        <end position="76"/>
    </location>
</feature>
<keyword evidence="6" id="KW-0539">Nucleus</keyword>
<evidence type="ECO:0000256" key="2">
    <source>
        <dbReference type="ARBA" id="ARBA00004496"/>
    </source>
</evidence>
<proteinExistence type="predicted"/>
<dbReference type="InterPro" id="IPR053278">
    <property type="entry name" value="Pre-60S_factor_ECM1"/>
</dbReference>
<dbReference type="GO" id="GO:0000055">
    <property type="term" value="P:ribosomal large subunit export from nucleus"/>
    <property type="evidence" value="ECO:0007669"/>
    <property type="project" value="TreeGrafter"/>
</dbReference>
<organism evidence="8 9">
    <name type="scientific">Epicoccum nigrum</name>
    <name type="common">Soil fungus</name>
    <name type="synonym">Epicoccum purpurascens</name>
    <dbReference type="NCBI Taxonomy" id="105696"/>
    <lineage>
        <taxon>Eukaryota</taxon>
        <taxon>Fungi</taxon>
        <taxon>Dikarya</taxon>
        <taxon>Ascomycota</taxon>
        <taxon>Pezizomycotina</taxon>
        <taxon>Dothideomycetes</taxon>
        <taxon>Pleosporomycetidae</taxon>
        <taxon>Pleosporales</taxon>
        <taxon>Pleosporineae</taxon>
        <taxon>Didymellaceae</taxon>
        <taxon>Epicoccum</taxon>
    </lineage>
</organism>
<accession>A0A1Y2LM34</accession>
<keyword evidence="3" id="KW-0813">Transport</keyword>